<dbReference type="EMBL" id="MOAY01000085">
    <property type="protein sequence ID" value="ROM33104.1"/>
    <property type="molecule type" value="Genomic_DNA"/>
</dbReference>
<evidence type="ECO:0000313" key="2">
    <source>
        <dbReference type="EMBL" id="ROM33104.1"/>
    </source>
</evidence>
<sequence>MKPKSVGFYLLVVLLVYFVVAFFVLGIIGNLIVSIIGFLKFEVWRFDGSNVRGALRVGLTCGVPMGVGIWALSKIKDVKSRKHKGS</sequence>
<dbReference type="Proteomes" id="UP000284656">
    <property type="component" value="Unassembled WGS sequence"/>
</dbReference>
<evidence type="ECO:0000256" key="1">
    <source>
        <dbReference type="SAM" id="Phobius"/>
    </source>
</evidence>
<evidence type="ECO:0000313" key="3">
    <source>
        <dbReference type="Proteomes" id="UP000284656"/>
    </source>
</evidence>
<organism evidence="2 3">
    <name type="scientific">Pseudomonas poae</name>
    <dbReference type="NCBI Taxonomy" id="200451"/>
    <lineage>
        <taxon>Bacteria</taxon>
        <taxon>Pseudomonadati</taxon>
        <taxon>Pseudomonadota</taxon>
        <taxon>Gammaproteobacteria</taxon>
        <taxon>Pseudomonadales</taxon>
        <taxon>Pseudomonadaceae</taxon>
        <taxon>Pseudomonas</taxon>
    </lineage>
</organism>
<proteinExistence type="predicted"/>
<comment type="caution">
    <text evidence="2">The sequence shown here is derived from an EMBL/GenBank/DDBJ whole genome shotgun (WGS) entry which is preliminary data.</text>
</comment>
<accession>A0A423EPC1</accession>
<feature type="transmembrane region" description="Helical" evidence="1">
    <location>
        <begin position="7"/>
        <end position="33"/>
    </location>
</feature>
<protein>
    <submittedName>
        <fullName evidence="2">Uncharacterized protein</fullName>
    </submittedName>
</protein>
<dbReference type="AlphaFoldDB" id="A0A423EPC1"/>
<name>A0A423EPC1_9PSED</name>
<keyword evidence="1" id="KW-0812">Transmembrane</keyword>
<keyword evidence="1" id="KW-0472">Membrane</keyword>
<reference evidence="2 3" key="1">
    <citation type="submission" date="2016-10" db="EMBL/GenBank/DDBJ databases">
        <title>Comparative genome analysis of multiple Pseudomonas spp. focuses on biocontrol and plant growth promoting traits.</title>
        <authorList>
            <person name="Tao X.-Y."/>
            <person name="Taylor C.G."/>
        </authorList>
    </citation>
    <scope>NUCLEOTIDE SEQUENCE [LARGE SCALE GENOMIC DNA]</scope>
    <source>
        <strain evidence="2 3">29G9</strain>
    </source>
</reference>
<keyword evidence="1" id="KW-1133">Transmembrane helix</keyword>
<feature type="transmembrane region" description="Helical" evidence="1">
    <location>
        <begin position="53"/>
        <end position="72"/>
    </location>
</feature>
<dbReference type="RefSeq" id="WP_123718927.1">
    <property type="nucleotide sequence ID" value="NZ_MOAY01000085.1"/>
</dbReference>
<gene>
    <name evidence="2" type="ORF">BK648_27745</name>
</gene>